<sequence>MTDMNTKSNHSMRYILLALLLLISACSKFGDLNTDPTKSSKINPENQLIFAQLWFSGDLSTQERTNSIVLMPMMQQLGAAYYARVGGMYIKDITRMWVMWENSYQNDVVNIVDAVERTNGVASKTNLNAICRIMKVYTFARLTDLYGDIPYSQAGSAFYTQVKRPVYDQQQDIYNNFLEELKAASAQLDPAKDKVSNEIFYKGDIAAWKKFANSLRIRLALRLVKRDAEKAKKEIQEAFNADGGVMISNADNCMTKHMDIQNNYSDLRGNSVSAAINQQSAMPKLVTTFLDQLKNTNDPRINYIPRCYKQNVPLKPFEREDITAQVRASVLGLVGSKPGKYVYEDWVGPVTVKLANGANYNAVNGDLKCEMNTCFMRNNAPFLHLTYAEVELLLADASVRLGLTLGADAATHYQKGVEAAMKQLSLYPGGPVIPDAEIADFLTNNPLQPGTELKQINNQLWIALMLNGPELFANWRRSGYPELVATPNNESTSLTIPRRFQYPLSEKEQNKVNVQAAIDRIGEDDWLKRVWWDKE</sequence>
<dbReference type="SUPFAM" id="SSF48452">
    <property type="entry name" value="TPR-like"/>
    <property type="match status" value="1"/>
</dbReference>
<reference evidence="1 2" key="1">
    <citation type="submission" date="2017-02" db="EMBL/GenBank/DDBJ databases">
        <authorList>
            <person name="Peterson S.W."/>
        </authorList>
    </citation>
    <scope>NUCLEOTIDE SEQUENCE [LARGE SCALE GENOMIC DNA]</scope>
    <source>
        <strain evidence="1 2">DSM 18108</strain>
    </source>
</reference>
<evidence type="ECO:0000313" key="2">
    <source>
        <dbReference type="Proteomes" id="UP000190166"/>
    </source>
</evidence>
<dbReference type="Pfam" id="PF12771">
    <property type="entry name" value="SusD-like_2"/>
    <property type="match status" value="1"/>
</dbReference>
<keyword evidence="2" id="KW-1185">Reference proteome</keyword>
<accession>A0A1T5ND64</accession>
<organism evidence="1 2">
    <name type="scientific">Chitinophaga ginsengisegetis</name>
    <dbReference type="NCBI Taxonomy" id="393003"/>
    <lineage>
        <taxon>Bacteria</taxon>
        <taxon>Pseudomonadati</taxon>
        <taxon>Bacteroidota</taxon>
        <taxon>Chitinophagia</taxon>
        <taxon>Chitinophagales</taxon>
        <taxon>Chitinophagaceae</taxon>
        <taxon>Chitinophaga</taxon>
    </lineage>
</organism>
<dbReference type="PROSITE" id="PS51257">
    <property type="entry name" value="PROKAR_LIPOPROTEIN"/>
    <property type="match status" value="1"/>
</dbReference>
<dbReference type="Gene3D" id="1.25.40.390">
    <property type="match status" value="1"/>
</dbReference>
<dbReference type="AlphaFoldDB" id="A0A1T5ND64"/>
<dbReference type="InterPro" id="IPR041662">
    <property type="entry name" value="SusD-like_2"/>
</dbReference>
<proteinExistence type="predicted"/>
<gene>
    <name evidence="1" type="ORF">SAMN05660461_1086</name>
</gene>
<dbReference type="EMBL" id="FUZZ01000001">
    <property type="protein sequence ID" value="SKC98058.1"/>
    <property type="molecule type" value="Genomic_DNA"/>
</dbReference>
<dbReference type="Proteomes" id="UP000190166">
    <property type="component" value="Unassembled WGS sequence"/>
</dbReference>
<dbReference type="STRING" id="393003.SAMN05660461_1086"/>
<evidence type="ECO:0000313" key="1">
    <source>
        <dbReference type="EMBL" id="SKC98058.1"/>
    </source>
</evidence>
<protein>
    <submittedName>
        <fullName evidence="1">Starch-binding associating with outer membrane</fullName>
    </submittedName>
</protein>
<name>A0A1T5ND64_9BACT</name>
<dbReference type="InterPro" id="IPR011990">
    <property type="entry name" value="TPR-like_helical_dom_sf"/>
</dbReference>